<sequence length="84" mass="9003">MAVPVGTFTAHRPLTVVTDFQAAQWPLTRCCTLTTRPVDAGCRTPLSFVAWPTTGAAGENAAVVRVRAMTVHVTVFDAIALYDL</sequence>
<name>A0ABQ6JK67_9ACTN</name>
<gene>
    <name evidence="1" type="ORF">GCM10025868_27640</name>
</gene>
<reference evidence="2" key="1">
    <citation type="journal article" date="2019" name="Int. J. Syst. Evol. Microbiol.">
        <title>The Global Catalogue of Microorganisms (GCM) 10K type strain sequencing project: providing services to taxonomists for standard genome sequencing and annotation.</title>
        <authorList>
            <consortium name="The Broad Institute Genomics Platform"/>
            <consortium name="The Broad Institute Genome Sequencing Center for Infectious Disease"/>
            <person name="Wu L."/>
            <person name="Ma J."/>
        </authorList>
    </citation>
    <scope>NUCLEOTIDE SEQUENCE [LARGE SCALE GENOMIC DNA]</scope>
    <source>
        <strain evidence="2">NBRC 108730</strain>
    </source>
</reference>
<protein>
    <submittedName>
        <fullName evidence="1">Uncharacterized protein</fullName>
    </submittedName>
</protein>
<comment type="caution">
    <text evidence="1">The sequence shown here is derived from an EMBL/GenBank/DDBJ whole genome shotgun (WGS) entry which is preliminary data.</text>
</comment>
<dbReference type="EMBL" id="BSUZ01000001">
    <property type="protein sequence ID" value="GMA87514.1"/>
    <property type="molecule type" value="Genomic_DNA"/>
</dbReference>
<keyword evidence="2" id="KW-1185">Reference proteome</keyword>
<accession>A0ABQ6JK67</accession>
<proteinExistence type="predicted"/>
<dbReference type="Proteomes" id="UP001157017">
    <property type="component" value="Unassembled WGS sequence"/>
</dbReference>
<organism evidence="1 2">
    <name type="scientific">Angustibacter aerolatus</name>
    <dbReference type="NCBI Taxonomy" id="1162965"/>
    <lineage>
        <taxon>Bacteria</taxon>
        <taxon>Bacillati</taxon>
        <taxon>Actinomycetota</taxon>
        <taxon>Actinomycetes</taxon>
        <taxon>Kineosporiales</taxon>
        <taxon>Kineosporiaceae</taxon>
    </lineage>
</organism>
<evidence type="ECO:0000313" key="2">
    <source>
        <dbReference type="Proteomes" id="UP001157017"/>
    </source>
</evidence>
<evidence type="ECO:0000313" key="1">
    <source>
        <dbReference type="EMBL" id="GMA87514.1"/>
    </source>
</evidence>